<dbReference type="EMBL" id="BAAAWD010000001">
    <property type="protein sequence ID" value="GAA2985185.1"/>
    <property type="molecule type" value="Genomic_DNA"/>
</dbReference>
<dbReference type="Proteomes" id="UP001499930">
    <property type="component" value="Unassembled WGS sequence"/>
</dbReference>
<gene>
    <name evidence="2" type="ORF">GCM10017559_00930</name>
</gene>
<comment type="caution">
    <text evidence="2">The sequence shown here is derived from an EMBL/GenBank/DDBJ whole genome shotgun (WGS) entry which is preliminary data.</text>
</comment>
<evidence type="ECO:0000313" key="3">
    <source>
        <dbReference type="Proteomes" id="UP001499930"/>
    </source>
</evidence>
<reference evidence="2 3" key="1">
    <citation type="journal article" date="2019" name="Int. J. Syst. Evol. Microbiol.">
        <title>The Global Catalogue of Microorganisms (GCM) 10K type strain sequencing project: providing services to taxonomists for standard genome sequencing and annotation.</title>
        <authorList>
            <consortium name="The Broad Institute Genomics Platform"/>
            <consortium name="The Broad Institute Genome Sequencing Center for Infectious Disease"/>
            <person name="Wu L."/>
            <person name="Ma J."/>
        </authorList>
    </citation>
    <scope>NUCLEOTIDE SEQUENCE [LARGE SCALE GENOMIC DNA]</scope>
    <source>
        <strain evidence="2 3">JCM 3106</strain>
    </source>
</reference>
<evidence type="ECO:0000313" key="2">
    <source>
        <dbReference type="EMBL" id="GAA2985185.1"/>
    </source>
</evidence>
<name>A0ABN3XPH4_9ACTN</name>
<protein>
    <submittedName>
        <fullName evidence="2">Uncharacterized protein</fullName>
    </submittedName>
</protein>
<accession>A0ABN3XPH4</accession>
<keyword evidence="3" id="KW-1185">Reference proteome</keyword>
<feature type="region of interest" description="Disordered" evidence="1">
    <location>
        <begin position="1"/>
        <end position="20"/>
    </location>
</feature>
<sequence length="72" mass="7741">MFPDNNVDVPGPDRLTTARHDERIDLPHLVWALESARAAGQVVNQITVDDDTAHCAKVALDRDAGALTLPGP</sequence>
<evidence type="ECO:0000256" key="1">
    <source>
        <dbReference type="SAM" id="MobiDB-lite"/>
    </source>
</evidence>
<proteinExistence type="predicted"/>
<organism evidence="2 3">
    <name type="scientific">Streptosporangium longisporum</name>
    <dbReference type="NCBI Taxonomy" id="46187"/>
    <lineage>
        <taxon>Bacteria</taxon>
        <taxon>Bacillati</taxon>
        <taxon>Actinomycetota</taxon>
        <taxon>Actinomycetes</taxon>
        <taxon>Streptosporangiales</taxon>
        <taxon>Streptosporangiaceae</taxon>
        <taxon>Streptosporangium</taxon>
    </lineage>
</organism>
<dbReference type="RefSeq" id="WP_344886745.1">
    <property type="nucleotide sequence ID" value="NZ_BAAAWD010000001.1"/>
</dbReference>